<dbReference type="InterPro" id="IPR011990">
    <property type="entry name" value="TPR-like_helical_dom_sf"/>
</dbReference>
<organism evidence="1 2">
    <name type="scientific">Cyanobium gracile UHCC 0281</name>
    <dbReference type="NCBI Taxonomy" id="3110309"/>
    <lineage>
        <taxon>Bacteria</taxon>
        <taxon>Bacillati</taxon>
        <taxon>Cyanobacteriota</taxon>
        <taxon>Cyanophyceae</taxon>
        <taxon>Synechococcales</taxon>
        <taxon>Prochlorococcaceae</taxon>
        <taxon>Cyanobium</taxon>
    </lineage>
</organism>
<evidence type="ECO:0008006" key="3">
    <source>
        <dbReference type="Google" id="ProtNLM"/>
    </source>
</evidence>
<sequence length="367" mass="42101">MNGGFFAIRRQVYERLEGFPDFLEDWGHEDRFLSMLAGLCGYICRVDQRLRVGHLYKDTFNEQEGLTQPEVISDRLPSDGVVLPEFVYRHADAATRGVSTMLMNSLRCGVVLYSSEVAERMHEQLRFDFGAEMVETALLLLLQERPQLDSLMLRLGLGPEQRDRQMVDFFQRFRPVLPMLDEAELHATAQLQDAQLALDHVRQLPLELPSLHQPDADHYRTARLYREALYCFQLQQHEEATRLLAELLTIDPDYLPAICLLAVNLRAVGRREGERFWLQRGAELIERHRDQAGPGPIGAFHPASLNPYLRHLYWPEADRMIWAALADLEEGAGHPSTAVGWLLKLLDQSPEESGVREQLLRLIQPAD</sequence>
<proteinExistence type="predicted"/>
<keyword evidence="2" id="KW-1185">Reference proteome</keyword>
<comment type="caution">
    <text evidence="1">The sequence shown here is derived from an EMBL/GenBank/DDBJ whole genome shotgun (WGS) entry which is preliminary data.</text>
</comment>
<dbReference type="InterPro" id="IPR029044">
    <property type="entry name" value="Nucleotide-diphossugar_trans"/>
</dbReference>
<dbReference type="SUPFAM" id="SSF48452">
    <property type="entry name" value="TPR-like"/>
    <property type="match status" value="1"/>
</dbReference>
<dbReference type="Proteomes" id="UP001302329">
    <property type="component" value="Unassembled WGS sequence"/>
</dbReference>
<accession>A0ABU5SZ50</accession>
<dbReference type="Gene3D" id="3.90.550.10">
    <property type="entry name" value="Spore Coat Polysaccharide Biosynthesis Protein SpsA, Chain A"/>
    <property type="match status" value="1"/>
</dbReference>
<gene>
    <name evidence="1" type="ORF">VB739_13720</name>
</gene>
<dbReference type="EMBL" id="JAYGHY010000058">
    <property type="protein sequence ID" value="MEA5443615.1"/>
    <property type="molecule type" value="Genomic_DNA"/>
</dbReference>
<dbReference type="SUPFAM" id="SSF53448">
    <property type="entry name" value="Nucleotide-diphospho-sugar transferases"/>
    <property type="match status" value="1"/>
</dbReference>
<evidence type="ECO:0000313" key="1">
    <source>
        <dbReference type="EMBL" id="MEA5443615.1"/>
    </source>
</evidence>
<reference evidence="1 2" key="1">
    <citation type="submission" date="2023-12" db="EMBL/GenBank/DDBJ databases">
        <title>Baltic Sea Cyanobacteria.</title>
        <authorList>
            <person name="Delbaje E."/>
            <person name="Fewer D.P."/>
            <person name="Shishido T.K."/>
        </authorList>
    </citation>
    <scope>NUCLEOTIDE SEQUENCE [LARGE SCALE GENOMIC DNA]</scope>
    <source>
        <strain evidence="1 2">UHCC 0281</strain>
    </source>
</reference>
<protein>
    <recommendedName>
        <fullName evidence="3">Tetratricopeptide repeat protein</fullName>
    </recommendedName>
</protein>
<evidence type="ECO:0000313" key="2">
    <source>
        <dbReference type="Proteomes" id="UP001302329"/>
    </source>
</evidence>
<name>A0ABU5SZ50_9CYAN</name>
<dbReference type="Gene3D" id="1.25.40.10">
    <property type="entry name" value="Tetratricopeptide repeat domain"/>
    <property type="match status" value="1"/>
</dbReference>